<accession>A0A5C4JF14</accession>
<feature type="compositionally biased region" description="Basic and acidic residues" evidence="1">
    <location>
        <begin position="1"/>
        <end position="12"/>
    </location>
</feature>
<feature type="region of interest" description="Disordered" evidence="1">
    <location>
        <begin position="391"/>
        <end position="411"/>
    </location>
</feature>
<keyword evidence="3" id="KW-1185">Reference proteome</keyword>
<comment type="caution">
    <text evidence="2">The sequence shown here is derived from an EMBL/GenBank/DDBJ whole genome shotgun (WGS) entry which is preliminary data.</text>
</comment>
<evidence type="ECO:0000313" key="3">
    <source>
        <dbReference type="Proteomes" id="UP000309174"/>
    </source>
</evidence>
<proteinExistence type="predicted"/>
<dbReference type="EMBL" id="VCKW01000041">
    <property type="protein sequence ID" value="TMR03385.1"/>
    <property type="molecule type" value="Genomic_DNA"/>
</dbReference>
<feature type="region of interest" description="Disordered" evidence="1">
    <location>
        <begin position="295"/>
        <end position="321"/>
    </location>
</feature>
<name>A0A5C4JF14_9ACTN</name>
<dbReference type="RefSeq" id="WP_138644936.1">
    <property type="nucleotide sequence ID" value="NZ_VCKW01000041.1"/>
</dbReference>
<dbReference type="AlphaFoldDB" id="A0A5C4JF14"/>
<organism evidence="2 3">
    <name type="scientific">Actinomadura soli</name>
    <dbReference type="NCBI Taxonomy" id="2508997"/>
    <lineage>
        <taxon>Bacteria</taxon>
        <taxon>Bacillati</taxon>
        <taxon>Actinomycetota</taxon>
        <taxon>Actinomycetes</taxon>
        <taxon>Streptosporangiales</taxon>
        <taxon>Thermomonosporaceae</taxon>
        <taxon>Actinomadura</taxon>
    </lineage>
</organism>
<feature type="region of interest" description="Disordered" evidence="1">
    <location>
        <begin position="101"/>
        <end position="158"/>
    </location>
</feature>
<dbReference type="OrthoDB" id="10010824at2"/>
<evidence type="ECO:0000313" key="2">
    <source>
        <dbReference type="EMBL" id="TMR03385.1"/>
    </source>
</evidence>
<evidence type="ECO:0000256" key="1">
    <source>
        <dbReference type="SAM" id="MobiDB-lite"/>
    </source>
</evidence>
<reference evidence="2 3" key="1">
    <citation type="submission" date="2019-05" db="EMBL/GenBank/DDBJ databases">
        <title>Draft genome sequence of Actinomadura sp. 14C53.</title>
        <authorList>
            <person name="Saricaoglu S."/>
            <person name="Isik K."/>
        </authorList>
    </citation>
    <scope>NUCLEOTIDE SEQUENCE [LARGE SCALE GENOMIC DNA]</scope>
    <source>
        <strain evidence="2 3">14C53</strain>
    </source>
</reference>
<sequence>MRHPGDAERPGDQAEDGAGDECRSALRDEIRWLAASTGKRTAAARARALGVDRSTLYRYLSGQVPPSDTMKRMLQHAVEAGFISPRERELILRVHKGAVAEKKRADAVSNAEPTPPASLEPTTEPATGPTTEPATEPATEPEPKPEGPPEAPPPRPPRRWALRTAAACTTFAAVATAGWLGVRAVDGFSDRPGRATSTAVAAEYRAHAAFYRSLQHFVLTDSAEDGRSAVLEFRIDGGPTATRWNKSGSRHTARTIQTPPITSRSEIEYRVCVAPYRQLIPEESCGQWTTDLPSKLNRALPTPPSRSTAAHPSAPHPADRKSTCHWKVIRQTVGVYEDPTRSRLRLKTKTKGKVVGPYCRTSRNIAEGATYVAVKTETATDGIGWINVSALTPAEEPKEKEPVATQRPQAR</sequence>
<gene>
    <name evidence="2" type="ORF">ETD83_10780</name>
</gene>
<dbReference type="Proteomes" id="UP000309174">
    <property type="component" value="Unassembled WGS sequence"/>
</dbReference>
<feature type="compositionally biased region" description="Low complexity" evidence="1">
    <location>
        <begin position="120"/>
        <end position="138"/>
    </location>
</feature>
<feature type="region of interest" description="Disordered" evidence="1">
    <location>
        <begin position="1"/>
        <end position="22"/>
    </location>
</feature>
<protein>
    <submittedName>
        <fullName evidence="2">Uncharacterized protein</fullName>
    </submittedName>
</protein>